<comment type="caution">
    <text evidence="2">The sequence shown here is derived from an EMBL/GenBank/DDBJ whole genome shotgun (WGS) entry which is preliminary data.</text>
</comment>
<feature type="region of interest" description="Disordered" evidence="1">
    <location>
        <begin position="657"/>
        <end position="679"/>
    </location>
</feature>
<dbReference type="OrthoDB" id="10063988at2759"/>
<feature type="compositionally biased region" description="Polar residues" evidence="1">
    <location>
        <begin position="285"/>
        <end position="327"/>
    </location>
</feature>
<gene>
    <name evidence="2" type="ORF">EDS130_LOCUS26765</name>
</gene>
<feature type="compositionally biased region" description="Polar residues" evidence="1">
    <location>
        <begin position="485"/>
        <end position="500"/>
    </location>
</feature>
<feature type="compositionally biased region" description="Low complexity" evidence="1">
    <location>
        <begin position="410"/>
        <end position="437"/>
    </location>
</feature>
<name>A0A814YAL6_ADIRI</name>
<feature type="compositionally biased region" description="Low complexity" evidence="1">
    <location>
        <begin position="530"/>
        <end position="541"/>
    </location>
</feature>
<dbReference type="EMBL" id="CAJNOJ010000164">
    <property type="protein sequence ID" value="CAF1227806.1"/>
    <property type="molecule type" value="Genomic_DNA"/>
</dbReference>
<dbReference type="AlphaFoldDB" id="A0A814YAL6"/>
<reference evidence="2" key="1">
    <citation type="submission" date="2021-02" db="EMBL/GenBank/DDBJ databases">
        <authorList>
            <person name="Nowell W R."/>
        </authorList>
    </citation>
    <scope>NUCLEOTIDE SEQUENCE</scope>
</reference>
<feature type="compositionally biased region" description="Low complexity" evidence="1">
    <location>
        <begin position="467"/>
        <end position="484"/>
    </location>
</feature>
<evidence type="ECO:0000313" key="2">
    <source>
        <dbReference type="EMBL" id="CAF1227806.1"/>
    </source>
</evidence>
<feature type="compositionally biased region" description="Low complexity" evidence="1">
    <location>
        <begin position="328"/>
        <end position="343"/>
    </location>
</feature>
<dbReference type="Proteomes" id="UP000663852">
    <property type="component" value="Unassembled WGS sequence"/>
</dbReference>
<proteinExistence type="predicted"/>
<evidence type="ECO:0000313" key="3">
    <source>
        <dbReference type="Proteomes" id="UP000663852"/>
    </source>
</evidence>
<feature type="compositionally biased region" description="Polar residues" evidence="1">
    <location>
        <begin position="387"/>
        <end position="409"/>
    </location>
</feature>
<evidence type="ECO:0000256" key="1">
    <source>
        <dbReference type="SAM" id="MobiDB-lite"/>
    </source>
</evidence>
<accession>A0A814YAL6</accession>
<organism evidence="2 3">
    <name type="scientific">Adineta ricciae</name>
    <name type="common">Rotifer</name>
    <dbReference type="NCBI Taxonomy" id="249248"/>
    <lineage>
        <taxon>Eukaryota</taxon>
        <taxon>Metazoa</taxon>
        <taxon>Spiralia</taxon>
        <taxon>Gnathifera</taxon>
        <taxon>Rotifera</taxon>
        <taxon>Eurotatoria</taxon>
        <taxon>Bdelloidea</taxon>
        <taxon>Adinetida</taxon>
        <taxon>Adinetidae</taxon>
        <taxon>Adineta</taxon>
    </lineage>
</organism>
<protein>
    <submittedName>
        <fullName evidence="2">Uncharacterized protein</fullName>
    </submittedName>
</protein>
<feature type="compositionally biased region" description="Polar residues" evidence="1">
    <location>
        <begin position="438"/>
        <end position="466"/>
    </location>
</feature>
<feature type="compositionally biased region" description="Low complexity" evidence="1">
    <location>
        <begin position="350"/>
        <end position="386"/>
    </location>
</feature>
<feature type="region of interest" description="Disordered" evidence="1">
    <location>
        <begin position="285"/>
        <end position="543"/>
    </location>
</feature>
<sequence length="679" mass="70382">MYVEYFLSSWILQLCFIHSTHFRGGTITWRPLNATPSGGSASFLVRERYSWNRNTYYCDGTTIANNGLISGGNNVACTAGPCTGWSNMLTSTYCTDFSAALTVSSGERTQVYTFPLNISFTIYFYGTNWFDGLEVGNSTSWYVSNRIITNVRPDGYLNTSPIGVTIPIIYKPINIQQVHVVQMADFDPTDILRCRWSTNISANNTCQYNECGGICSGVPGAVLLQNNCTIVFTLTHAKLYAGVALQIEDFFNNATLVANTPMSSVPLQFLFYGYSVTGNCTKPPQIIDSTSGTNEPGTAVTDSSESTGSTNATNESSTPDSSNSTTESTTPDSISAIIDSSTAVMDSSGSTDSTNATTESTTLDSTSAIIDSSTSTTESATPDSTSGTNESGTAVTDSSVSTESTNATKESSTPDSSTSTTQSSAPESTSATTDSSTPDFSNATIESSTSVTDLSRSTDFTNTTKESGTPDSSTTTTQSGTSDSANATIDSGTTMADSPVSTSSSGATKESSIPDATDDRIESSTTTIGSSVSANSAATTSEGTMMNITKEFSRTAESTVGADKSTGVTGMLTTAVGETSGGITGMDFVTITSSTLSATFGGNTSVGGENSSYHEHANNGSDTGKSITATTAMVSASTGSLQTTSITYHTTTTGMAVTSGNGQSTTTSTTQRSTTTTAG</sequence>
<feature type="compositionally biased region" description="Low complexity" evidence="1">
    <location>
        <begin position="501"/>
        <end position="511"/>
    </location>
</feature>